<keyword evidence="3" id="KW-1185">Reference proteome</keyword>
<proteinExistence type="predicted"/>
<name>A0A4Y2JCA0_ARAVE</name>
<gene>
    <name evidence="2" type="ORF">AVEN_159711_1</name>
</gene>
<dbReference type="Proteomes" id="UP000499080">
    <property type="component" value="Unassembled WGS sequence"/>
</dbReference>
<reference evidence="2 3" key="1">
    <citation type="journal article" date="2019" name="Sci. Rep.">
        <title>Orb-weaving spider Araneus ventricosus genome elucidates the spidroin gene catalogue.</title>
        <authorList>
            <person name="Kono N."/>
            <person name="Nakamura H."/>
            <person name="Ohtoshi R."/>
            <person name="Moran D.A.P."/>
            <person name="Shinohara A."/>
            <person name="Yoshida Y."/>
            <person name="Fujiwara M."/>
            <person name="Mori M."/>
            <person name="Tomita M."/>
            <person name="Arakawa K."/>
        </authorList>
    </citation>
    <scope>NUCLEOTIDE SEQUENCE [LARGE SCALE GENOMIC DNA]</scope>
</reference>
<feature type="non-terminal residue" evidence="2">
    <location>
        <position position="1"/>
    </location>
</feature>
<dbReference type="EMBL" id="BGPR01003345">
    <property type="protein sequence ID" value="GBM86862.1"/>
    <property type="molecule type" value="Genomic_DNA"/>
</dbReference>
<comment type="caution">
    <text evidence="2">The sequence shown here is derived from an EMBL/GenBank/DDBJ whole genome shotgun (WGS) entry which is preliminary data.</text>
</comment>
<accession>A0A4Y2JCA0</accession>
<feature type="non-terminal residue" evidence="2">
    <location>
        <position position="114"/>
    </location>
</feature>
<sequence>LLQNNDASGGTEDNDRQLEEGFLGPCEQNERISYKQAIQKSTSSETCEDETRVEGRRKDDDGVFVIRGCTEQSKTHPNTTRKDRTCIDGSGFRLELFEIDFFVNDTPYSLESSA</sequence>
<feature type="region of interest" description="Disordered" evidence="1">
    <location>
        <begin position="1"/>
        <end position="20"/>
    </location>
</feature>
<evidence type="ECO:0000313" key="3">
    <source>
        <dbReference type="Proteomes" id="UP000499080"/>
    </source>
</evidence>
<evidence type="ECO:0000313" key="2">
    <source>
        <dbReference type="EMBL" id="GBM86862.1"/>
    </source>
</evidence>
<organism evidence="2 3">
    <name type="scientific">Araneus ventricosus</name>
    <name type="common">Orbweaver spider</name>
    <name type="synonym">Epeira ventricosa</name>
    <dbReference type="NCBI Taxonomy" id="182803"/>
    <lineage>
        <taxon>Eukaryota</taxon>
        <taxon>Metazoa</taxon>
        <taxon>Ecdysozoa</taxon>
        <taxon>Arthropoda</taxon>
        <taxon>Chelicerata</taxon>
        <taxon>Arachnida</taxon>
        <taxon>Araneae</taxon>
        <taxon>Araneomorphae</taxon>
        <taxon>Entelegynae</taxon>
        <taxon>Araneoidea</taxon>
        <taxon>Araneidae</taxon>
        <taxon>Araneus</taxon>
    </lineage>
</organism>
<dbReference type="AlphaFoldDB" id="A0A4Y2JCA0"/>
<protein>
    <submittedName>
        <fullName evidence="2">Uncharacterized protein</fullName>
    </submittedName>
</protein>
<evidence type="ECO:0000256" key="1">
    <source>
        <dbReference type="SAM" id="MobiDB-lite"/>
    </source>
</evidence>